<dbReference type="GO" id="GO:0003676">
    <property type="term" value="F:nucleic acid binding"/>
    <property type="evidence" value="ECO:0007669"/>
    <property type="project" value="InterPro"/>
</dbReference>
<dbReference type="AlphaFoldDB" id="A0A2P4X1J0"/>
<keyword evidence="2" id="KW-0695">RNA-directed DNA polymerase</keyword>
<dbReference type="OrthoDB" id="107161at2759"/>
<dbReference type="InterPro" id="IPR050951">
    <property type="entry name" value="Retrovirus_Pol_polyprotein"/>
</dbReference>
<accession>A0A2P4X1J0</accession>
<protein>
    <submittedName>
        <fullName evidence="2">Reverse transcriptase</fullName>
    </submittedName>
</protein>
<dbReference type="InterPro" id="IPR012337">
    <property type="entry name" value="RNaseH-like_sf"/>
</dbReference>
<dbReference type="Proteomes" id="UP000237271">
    <property type="component" value="Unassembled WGS sequence"/>
</dbReference>
<evidence type="ECO:0000259" key="1">
    <source>
        <dbReference type="PROSITE" id="PS50994"/>
    </source>
</evidence>
<organism evidence="2 3">
    <name type="scientific">Phytophthora palmivora</name>
    <dbReference type="NCBI Taxonomy" id="4796"/>
    <lineage>
        <taxon>Eukaryota</taxon>
        <taxon>Sar</taxon>
        <taxon>Stramenopiles</taxon>
        <taxon>Oomycota</taxon>
        <taxon>Peronosporomycetes</taxon>
        <taxon>Peronosporales</taxon>
        <taxon>Peronosporaceae</taxon>
        <taxon>Phytophthora</taxon>
    </lineage>
</organism>
<dbReference type="Gene3D" id="3.30.420.10">
    <property type="entry name" value="Ribonuclease H-like superfamily/Ribonuclease H"/>
    <property type="match status" value="1"/>
</dbReference>
<feature type="domain" description="Integrase catalytic" evidence="1">
    <location>
        <begin position="1"/>
        <end position="154"/>
    </location>
</feature>
<evidence type="ECO:0000313" key="3">
    <source>
        <dbReference type="Proteomes" id="UP000237271"/>
    </source>
</evidence>
<sequence>MDHIPSLSRSYKGNTELLIWIDLFTGYVIANASASRTAQTVGKYLPSNKLTSLHLTSAPNYKECEFRRFGASEAIRHDREPGFMSDFFRTFNKIVGQSQRATMAYRLQASGTTERMVGTLTRAVKMYVEDINQRDWDDYAERLTFALNTAQDHI</sequence>
<dbReference type="GO" id="GO:0015074">
    <property type="term" value="P:DNA integration"/>
    <property type="evidence" value="ECO:0007669"/>
    <property type="project" value="InterPro"/>
</dbReference>
<evidence type="ECO:0000313" key="2">
    <source>
        <dbReference type="EMBL" id="POM59420.1"/>
    </source>
</evidence>
<dbReference type="InterPro" id="IPR036397">
    <property type="entry name" value="RNaseH_sf"/>
</dbReference>
<dbReference type="EMBL" id="NCKW01017167">
    <property type="protein sequence ID" value="POM59420.1"/>
    <property type="molecule type" value="Genomic_DNA"/>
</dbReference>
<proteinExistence type="predicted"/>
<keyword evidence="3" id="KW-1185">Reference proteome</keyword>
<dbReference type="SUPFAM" id="SSF53098">
    <property type="entry name" value="Ribonuclease H-like"/>
    <property type="match status" value="1"/>
</dbReference>
<keyword evidence="2" id="KW-0548">Nucleotidyltransferase</keyword>
<dbReference type="InterPro" id="IPR001584">
    <property type="entry name" value="Integrase_cat-core"/>
</dbReference>
<dbReference type="PANTHER" id="PTHR37984:SF5">
    <property type="entry name" value="PROTEIN NYNRIN-LIKE"/>
    <property type="match status" value="1"/>
</dbReference>
<reference evidence="2 3" key="1">
    <citation type="journal article" date="2017" name="Genome Biol. Evol.">
        <title>Phytophthora megakarya and P. palmivora, closely related causal agents of cacao black pod rot, underwent increases in genome sizes and gene numbers by different mechanisms.</title>
        <authorList>
            <person name="Ali S.S."/>
            <person name="Shao J."/>
            <person name="Lary D.J."/>
            <person name="Kronmiller B."/>
            <person name="Shen D."/>
            <person name="Strem M.D."/>
            <person name="Amoako-Attah I."/>
            <person name="Akrofi A.Y."/>
            <person name="Begoude B.A."/>
            <person name="Ten Hoopen G.M."/>
            <person name="Coulibaly K."/>
            <person name="Kebe B.I."/>
            <person name="Melnick R.L."/>
            <person name="Guiltinan M.J."/>
            <person name="Tyler B.M."/>
            <person name="Meinhardt L.W."/>
            <person name="Bailey B.A."/>
        </authorList>
    </citation>
    <scope>NUCLEOTIDE SEQUENCE [LARGE SCALE GENOMIC DNA]</scope>
    <source>
        <strain evidence="3">sbr112.9</strain>
    </source>
</reference>
<keyword evidence="2" id="KW-0808">Transferase</keyword>
<gene>
    <name evidence="2" type="ORF">PHPALM_31856</name>
</gene>
<dbReference type="GO" id="GO:0003964">
    <property type="term" value="F:RNA-directed DNA polymerase activity"/>
    <property type="evidence" value="ECO:0007669"/>
    <property type="project" value="UniProtKB-KW"/>
</dbReference>
<dbReference type="PANTHER" id="PTHR37984">
    <property type="entry name" value="PROTEIN CBG26694"/>
    <property type="match status" value="1"/>
</dbReference>
<comment type="caution">
    <text evidence="2">The sequence shown here is derived from an EMBL/GenBank/DDBJ whole genome shotgun (WGS) entry which is preliminary data.</text>
</comment>
<name>A0A2P4X1J0_9STRA</name>
<dbReference type="PROSITE" id="PS50994">
    <property type="entry name" value="INTEGRASE"/>
    <property type="match status" value="1"/>
</dbReference>